<name>K2G7E9_9BACT</name>
<dbReference type="InterPro" id="IPR006195">
    <property type="entry name" value="aa-tRNA-synth_II"/>
</dbReference>
<comment type="similarity">
    <text evidence="1 2">Belongs to the class-II aminoacyl-tRNA synthetase family.</text>
</comment>
<feature type="domain" description="Aminoacyl-transfer RNA synthetases class-II family profile" evidence="4">
    <location>
        <begin position="19"/>
        <end position="132"/>
    </location>
</feature>
<dbReference type="HAMAP" id="MF_00127">
    <property type="entry name" value="His_tRNA_synth"/>
    <property type="match status" value="1"/>
</dbReference>
<gene>
    <name evidence="2" type="primary">hisS</name>
    <name evidence="5" type="ORF">ACD_4C00478G0002</name>
</gene>
<dbReference type="AlphaFoldDB" id="K2G7E9"/>
<keyword evidence="2" id="KW-0963">Cytoplasm</keyword>
<keyword evidence="2" id="KW-0067">ATP-binding</keyword>
<evidence type="ECO:0000256" key="2">
    <source>
        <dbReference type="HAMAP-Rule" id="MF_00127"/>
    </source>
</evidence>
<dbReference type="InterPro" id="IPR004516">
    <property type="entry name" value="HisRS/HisZ"/>
</dbReference>
<evidence type="ECO:0000256" key="3">
    <source>
        <dbReference type="PIRSR" id="PIRSR001549-1"/>
    </source>
</evidence>
<dbReference type="PANTHER" id="PTHR43707:SF1">
    <property type="entry name" value="HISTIDINE--TRNA LIGASE, MITOCHONDRIAL-RELATED"/>
    <property type="match status" value="1"/>
</dbReference>
<keyword evidence="2" id="KW-0436">Ligase</keyword>
<comment type="caution">
    <text evidence="5">The sequence shown here is derived from an EMBL/GenBank/DDBJ whole genome shotgun (WGS) entry which is preliminary data.</text>
</comment>
<feature type="binding site" evidence="3">
    <location>
        <begin position="262"/>
        <end position="263"/>
    </location>
    <ligand>
        <name>L-histidine</name>
        <dbReference type="ChEBI" id="CHEBI:57595"/>
    </ligand>
</feature>
<protein>
    <recommendedName>
        <fullName evidence="2">Histidine--tRNA ligase</fullName>
        <ecNumber evidence="2">6.1.1.21</ecNumber>
    </recommendedName>
    <alternativeName>
        <fullName evidence="2">Histidyl-tRNA synthetase</fullName>
        <shortName evidence="2">HisRS</shortName>
    </alternativeName>
</protein>
<dbReference type="NCBIfam" id="TIGR00442">
    <property type="entry name" value="hisS"/>
    <property type="match status" value="1"/>
</dbReference>
<dbReference type="InterPro" id="IPR036621">
    <property type="entry name" value="Anticodon-bd_dom_sf"/>
</dbReference>
<dbReference type="GO" id="GO:0005737">
    <property type="term" value="C:cytoplasm"/>
    <property type="evidence" value="ECO:0007669"/>
    <property type="project" value="UniProtKB-SubCell"/>
</dbReference>
<dbReference type="GO" id="GO:0005524">
    <property type="term" value="F:ATP binding"/>
    <property type="evidence" value="ECO:0007669"/>
    <property type="project" value="UniProtKB-UniRule"/>
</dbReference>
<dbReference type="InterPro" id="IPR041715">
    <property type="entry name" value="HisRS-like_core"/>
</dbReference>
<keyword evidence="2" id="KW-0648">Protein biosynthesis</keyword>
<dbReference type="PANTHER" id="PTHR43707">
    <property type="entry name" value="HISTIDYL-TRNA SYNTHETASE"/>
    <property type="match status" value="1"/>
</dbReference>
<keyword evidence="2" id="KW-0547">Nucleotide-binding</keyword>
<proteinExistence type="inferred from homology"/>
<keyword evidence="2 5" id="KW-0030">Aminoacyl-tRNA synthetase</keyword>
<dbReference type="InterPro" id="IPR015807">
    <property type="entry name" value="His-tRNA-ligase"/>
</dbReference>
<feature type="binding site" evidence="3">
    <location>
        <position position="112"/>
    </location>
    <ligand>
        <name>L-histidine</name>
        <dbReference type="ChEBI" id="CHEBI:57595"/>
    </ligand>
</feature>
<reference evidence="5" key="1">
    <citation type="journal article" date="2012" name="Science">
        <title>Fermentation, hydrogen, and sulfur metabolism in multiple uncultivated bacterial phyla.</title>
        <authorList>
            <person name="Wrighton K.C."/>
            <person name="Thomas B.C."/>
            <person name="Sharon I."/>
            <person name="Miller C.S."/>
            <person name="Castelle C.J."/>
            <person name="VerBerkmoes N.C."/>
            <person name="Wilkins M.J."/>
            <person name="Hettich R.L."/>
            <person name="Lipton M.S."/>
            <person name="Williams K.H."/>
            <person name="Long P.E."/>
            <person name="Banfield J.F."/>
        </authorList>
    </citation>
    <scope>NUCLEOTIDE SEQUENCE [LARGE SCALE GENOMIC DNA]</scope>
</reference>
<dbReference type="Gene3D" id="3.30.930.10">
    <property type="entry name" value="Bira Bifunctional Protein, Domain 2"/>
    <property type="match status" value="1"/>
</dbReference>
<comment type="catalytic activity">
    <reaction evidence="2">
        <text>tRNA(His) + L-histidine + ATP = L-histidyl-tRNA(His) + AMP + diphosphate + H(+)</text>
        <dbReference type="Rhea" id="RHEA:17313"/>
        <dbReference type="Rhea" id="RHEA-COMP:9665"/>
        <dbReference type="Rhea" id="RHEA-COMP:9689"/>
        <dbReference type="ChEBI" id="CHEBI:15378"/>
        <dbReference type="ChEBI" id="CHEBI:30616"/>
        <dbReference type="ChEBI" id="CHEBI:33019"/>
        <dbReference type="ChEBI" id="CHEBI:57595"/>
        <dbReference type="ChEBI" id="CHEBI:78442"/>
        <dbReference type="ChEBI" id="CHEBI:78527"/>
        <dbReference type="ChEBI" id="CHEBI:456215"/>
        <dbReference type="EC" id="6.1.1.21"/>
    </reaction>
</comment>
<feature type="binding site" evidence="3">
    <location>
        <position position="126"/>
    </location>
    <ligand>
        <name>L-histidine</name>
        <dbReference type="ChEBI" id="CHEBI:57595"/>
    </ligand>
</feature>
<dbReference type="GO" id="GO:0006427">
    <property type="term" value="P:histidyl-tRNA aminoacylation"/>
    <property type="evidence" value="ECO:0007669"/>
    <property type="project" value="UniProtKB-UniRule"/>
</dbReference>
<dbReference type="SUPFAM" id="SSF52954">
    <property type="entry name" value="Class II aaRS ABD-related"/>
    <property type="match status" value="1"/>
</dbReference>
<dbReference type="PIRSF" id="PIRSF001549">
    <property type="entry name" value="His-tRNA_synth"/>
    <property type="match status" value="1"/>
</dbReference>
<dbReference type="GO" id="GO:0004821">
    <property type="term" value="F:histidine-tRNA ligase activity"/>
    <property type="evidence" value="ECO:0007669"/>
    <property type="project" value="UniProtKB-UniRule"/>
</dbReference>
<evidence type="ECO:0000313" key="5">
    <source>
        <dbReference type="EMBL" id="EKE26004.1"/>
    </source>
</evidence>
<dbReference type="EC" id="6.1.1.21" evidence="2"/>
<feature type="binding site" evidence="3">
    <location>
        <begin position="82"/>
        <end position="84"/>
    </location>
    <ligand>
        <name>L-histidine</name>
        <dbReference type="ChEBI" id="CHEBI:57595"/>
    </ligand>
</feature>
<dbReference type="Gene3D" id="3.40.50.800">
    <property type="entry name" value="Anticodon-binding domain"/>
    <property type="match status" value="1"/>
</dbReference>
<dbReference type="InterPro" id="IPR045864">
    <property type="entry name" value="aa-tRNA-synth_II/BPL/LPL"/>
</dbReference>
<organism evidence="5">
    <name type="scientific">uncultured bacterium</name>
    <name type="common">gcode 4</name>
    <dbReference type="NCBI Taxonomy" id="1234023"/>
    <lineage>
        <taxon>Bacteria</taxon>
        <taxon>environmental samples</taxon>
    </lineage>
</organism>
<sequence>MEIPQKVRWMQDIFWEYQRYFTFLKKVSRHEFRKNWFTRISTPILEKVELIKRSVWEETDIVSKEMYNLIDKKGRELVLKPESTAWIMRAYLENFLDETQPVYFYYIEPHFRYERPQKWRYRQFNQIWAEIIWEIDPVIDAKLIYIGKSILDSIWLSWTFKVKINSIWTTKEREKYIEELKNFFTNKKQHLDENDIHRLETNPLRILDSKNPDTIELLKFAPKITDYLKKDSKEFYEKVKEYLDILGVEYIEDHSLVRWLDYYCHTVWEFVDFSGRSQDSLGWWWRYDELSKTIWHKAGIPASGFAFWAERLIEQIMEHWVKLKNKDEIQLYLIQLWDDAKKILLPLNIEARNKWINTLLSLWTPSLKVQMKKANKINARYVAIVWIMEAKNKVCQLKDMVAWTQEEIKIDKLLDYVIEKVWKENLDFYNPAKDFIIKENSIIKE</sequence>
<feature type="binding site" evidence="3">
    <location>
        <position position="258"/>
    </location>
    <ligand>
        <name>L-histidine</name>
        <dbReference type="ChEBI" id="CHEBI:57595"/>
    </ligand>
</feature>
<comment type="subunit">
    <text evidence="2">Homodimer.</text>
</comment>
<accession>K2G7E9</accession>
<feature type="binding site" evidence="3">
    <location>
        <position position="130"/>
    </location>
    <ligand>
        <name>L-histidine</name>
        <dbReference type="ChEBI" id="CHEBI:57595"/>
    </ligand>
</feature>
<dbReference type="EMBL" id="AMFJ01000994">
    <property type="protein sequence ID" value="EKE26004.1"/>
    <property type="molecule type" value="Genomic_DNA"/>
</dbReference>
<comment type="subcellular location">
    <subcellularLocation>
        <location evidence="2">Cytoplasm</location>
    </subcellularLocation>
</comment>
<dbReference type="Pfam" id="PF13393">
    <property type="entry name" value="tRNA-synt_His"/>
    <property type="match status" value="1"/>
</dbReference>
<dbReference type="CDD" id="cd00773">
    <property type="entry name" value="HisRS-like_core"/>
    <property type="match status" value="1"/>
</dbReference>
<evidence type="ECO:0000259" key="4">
    <source>
        <dbReference type="PROSITE" id="PS50862"/>
    </source>
</evidence>
<dbReference type="PROSITE" id="PS50862">
    <property type="entry name" value="AA_TRNA_LIGASE_II"/>
    <property type="match status" value="1"/>
</dbReference>
<dbReference type="SUPFAM" id="SSF55681">
    <property type="entry name" value="Class II aaRS and biotin synthetases"/>
    <property type="match status" value="1"/>
</dbReference>
<evidence type="ECO:0000256" key="1">
    <source>
        <dbReference type="ARBA" id="ARBA00008226"/>
    </source>
</evidence>